<gene>
    <name evidence="1" type="ORF">AEK19_MT1666</name>
</gene>
<evidence type="ECO:0000313" key="1">
    <source>
        <dbReference type="EMBL" id="ART31849.1"/>
    </source>
</evidence>
<name>A0A1Y0B3C3_9LAMI</name>
<dbReference type="AlphaFoldDB" id="A0A1Y0B3C3"/>
<dbReference type="EMBL" id="KY774314">
    <property type="protein sequence ID" value="ART31849.1"/>
    <property type="molecule type" value="Genomic_DNA"/>
</dbReference>
<reference evidence="1" key="1">
    <citation type="submission" date="2017-03" db="EMBL/GenBank/DDBJ databases">
        <title>The mitochondrial genome of the carnivorous plant Utricularia reniformis (Lentibulariaceae): structure, comparative analysis and evolutionary landmarks.</title>
        <authorList>
            <person name="Silva S.R."/>
            <person name="Alvarenga D.O."/>
            <person name="Michael T.P."/>
            <person name="Miranda V.F.O."/>
            <person name="Varani A.M."/>
        </authorList>
    </citation>
    <scope>NUCLEOTIDE SEQUENCE</scope>
</reference>
<proteinExistence type="predicted"/>
<protein>
    <submittedName>
        <fullName evidence="1">Uncharacterized protein</fullName>
    </submittedName>
</protein>
<organism evidence="1">
    <name type="scientific">Utricularia reniformis</name>
    <dbReference type="NCBI Taxonomy" id="192314"/>
    <lineage>
        <taxon>Eukaryota</taxon>
        <taxon>Viridiplantae</taxon>
        <taxon>Streptophyta</taxon>
        <taxon>Embryophyta</taxon>
        <taxon>Tracheophyta</taxon>
        <taxon>Spermatophyta</taxon>
        <taxon>Magnoliopsida</taxon>
        <taxon>eudicotyledons</taxon>
        <taxon>Gunneridae</taxon>
        <taxon>Pentapetalae</taxon>
        <taxon>asterids</taxon>
        <taxon>lamiids</taxon>
        <taxon>Lamiales</taxon>
        <taxon>Lentibulariaceae</taxon>
        <taxon>Utricularia</taxon>
    </lineage>
</organism>
<keyword evidence="1" id="KW-0496">Mitochondrion</keyword>
<accession>A0A1Y0B3C3</accession>
<geneLocation type="mitochondrion" evidence="1"/>
<sequence length="40" mass="4522">MADRPHSCNLFGFYSRTAQTLITPAHQTKELTRRAGGWMA</sequence>